<organism evidence="1 2">
    <name type="scientific">Rubrivivax rivuli</name>
    <dbReference type="NCBI Taxonomy" id="1862385"/>
    <lineage>
        <taxon>Bacteria</taxon>
        <taxon>Pseudomonadati</taxon>
        <taxon>Pseudomonadota</taxon>
        <taxon>Betaproteobacteria</taxon>
        <taxon>Burkholderiales</taxon>
        <taxon>Sphaerotilaceae</taxon>
        <taxon>Rubrivivax</taxon>
    </lineage>
</organism>
<evidence type="ECO:0000313" key="2">
    <source>
        <dbReference type="Proteomes" id="UP000285575"/>
    </source>
</evidence>
<comment type="caution">
    <text evidence="1">The sequence shown here is derived from an EMBL/GenBank/DDBJ whole genome shotgun (WGS) entry which is preliminary data.</text>
</comment>
<dbReference type="RefSeq" id="WP_128227266.1">
    <property type="nucleotide sequence ID" value="NZ_SACR01000001.1"/>
</dbReference>
<dbReference type="EMBL" id="SACR01000001">
    <property type="protein sequence ID" value="RVU49632.1"/>
    <property type="molecule type" value="Genomic_DNA"/>
</dbReference>
<name>A0A437RSB0_9BURK</name>
<keyword evidence="2" id="KW-1185">Reference proteome</keyword>
<protein>
    <submittedName>
        <fullName evidence="1">Uncharacterized protein</fullName>
    </submittedName>
</protein>
<dbReference type="AlphaFoldDB" id="A0A437RSB0"/>
<reference evidence="1 2" key="1">
    <citation type="submission" date="2019-01" db="EMBL/GenBank/DDBJ databases">
        <authorList>
            <person name="Chen W.-M."/>
        </authorList>
    </citation>
    <scope>NUCLEOTIDE SEQUENCE [LARGE SCALE GENOMIC DNA]</scope>
    <source>
        <strain evidence="1 2">KYPY4</strain>
    </source>
</reference>
<proteinExistence type="predicted"/>
<evidence type="ECO:0000313" key="1">
    <source>
        <dbReference type="EMBL" id="RVU49632.1"/>
    </source>
</evidence>
<gene>
    <name evidence="1" type="ORF">EOE66_03490</name>
</gene>
<sequence>MQYRVIPIAPAWPQAQAPQLSGEPARVQRVLSALSSAMDSPALGFSLPLERWLRELRLDSEHAEAHLKVTPRLGSAPAELAFDTLRRLLPDTDIYVVAAAA</sequence>
<dbReference type="OrthoDB" id="9155617at2"/>
<accession>A0A437RSB0</accession>
<dbReference type="Proteomes" id="UP000285575">
    <property type="component" value="Unassembled WGS sequence"/>
</dbReference>